<proteinExistence type="inferred from homology"/>
<dbReference type="InterPro" id="IPR003703">
    <property type="entry name" value="Acyl_CoA_thio"/>
</dbReference>
<dbReference type="InterPro" id="IPR025652">
    <property type="entry name" value="TesB_C"/>
</dbReference>
<comment type="subunit">
    <text evidence="2">Homotetramer.</text>
</comment>
<dbReference type="STRING" id="1736691.SAMN06295964_0078"/>
<evidence type="ECO:0000256" key="4">
    <source>
        <dbReference type="ARBA" id="ARBA00023098"/>
    </source>
</evidence>
<evidence type="ECO:0000256" key="7">
    <source>
        <dbReference type="ARBA" id="ARBA00079653"/>
    </source>
</evidence>
<comment type="catalytic activity">
    <reaction evidence="5">
        <text>a fatty acyl-CoA + H2O = a fatty acid + CoA + H(+)</text>
        <dbReference type="Rhea" id="RHEA:16781"/>
        <dbReference type="ChEBI" id="CHEBI:15377"/>
        <dbReference type="ChEBI" id="CHEBI:15378"/>
        <dbReference type="ChEBI" id="CHEBI:28868"/>
        <dbReference type="ChEBI" id="CHEBI:57287"/>
        <dbReference type="ChEBI" id="CHEBI:77636"/>
        <dbReference type="EC" id="3.1.2.20"/>
    </reaction>
    <physiologicalReaction direction="left-to-right" evidence="5">
        <dbReference type="Rhea" id="RHEA:16782"/>
    </physiologicalReaction>
</comment>
<accession>A0A1T4YMA1</accession>
<gene>
    <name evidence="10" type="ORF">SAMN06295964_0078</name>
</gene>
<dbReference type="Pfam" id="PF02551">
    <property type="entry name" value="Acyl_CoA_thio"/>
    <property type="match status" value="1"/>
</dbReference>
<feature type="domain" description="Acyl-CoA thioesterase-like N-terminal HotDog" evidence="9">
    <location>
        <begin position="34"/>
        <end position="110"/>
    </location>
</feature>
<dbReference type="PANTHER" id="PTHR11066:SF34">
    <property type="entry name" value="ACYL-COENZYME A THIOESTERASE 8"/>
    <property type="match status" value="1"/>
</dbReference>
<dbReference type="FunFam" id="2.40.160.210:FF:000001">
    <property type="entry name" value="Acyl-CoA thioesterase II"/>
    <property type="match status" value="1"/>
</dbReference>
<sequence length="292" mass="32600">MPASVNELVDLLQIEQLEVNLFRGGQPKASRLPRVFGGQVAGQAVSAAQRTVTDGKHLHSLHAYFILGGDPSIPIIYDVESVRDGRSFATRRVSARQHGEVIFYMTASFQRDEEGWDHQDVLPPTPGPEEATSMLDLVKYISPDGAEQWKREWGGFDMRYVGDPRPEDDATRPYYPVVQRMWFRASDALPDDPELHRAAFTYYSDFSLLGAALVPHGLVISSPKVQPASLDHVVWFHRPFRVDEWLLYDQSSPSASGARGLSTARVFTQDGALVATVAQEGLIRPAKPRDER</sequence>
<evidence type="ECO:0000256" key="6">
    <source>
        <dbReference type="ARBA" id="ARBA00071120"/>
    </source>
</evidence>
<keyword evidence="11" id="KW-1185">Reference proteome</keyword>
<dbReference type="GO" id="GO:0009062">
    <property type="term" value="P:fatty acid catabolic process"/>
    <property type="evidence" value="ECO:0007669"/>
    <property type="project" value="TreeGrafter"/>
</dbReference>
<dbReference type="InterPro" id="IPR042171">
    <property type="entry name" value="Acyl-CoA_hotdog"/>
</dbReference>
<evidence type="ECO:0000313" key="10">
    <source>
        <dbReference type="EMBL" id="SKB02886.1"/>
    </source>
</evidence>
<dbReference type="InterPro" id="IPR049449">
    <property type="entry name" value="TesB_ACOT8-like_N"/>
</dbReference>
<dbReference type="Gene3D" id="2.40.160.210">
    <property type="entry name" value="Acyl-CoA thioesterase, double hotdog domain"/>
    <property type="match status" value="1"/>
</dbReference>
<dbReference type="OrthoDB" id="9781019at2"/>
<dbReference type="CDD" id="cd03444">
    <property type="entry name" value="Thioesterase_II_repeat1"/>
    <property type="match status" value="1"/>
</dbReference>
<reference evidence="11" key="1">
    <citation type="submission" date="2017-02" db="EMBL/GenBank/DDBJ databases">
        <authorList>
            <person name="Varghese N."/>
            <person name="Submissions S."/>
        </authorList>
    </citation>
    <scope>NUCLEOTIDE SEQUENCE [LARGE SCALE GENOMIC DNA]</scope>
    <source>
        <strain evidence="11">9H-4</strain>
    </source>
</reference>
<evidence type="ECO:0000259" key="8">
    <source>
        <dbReference type="Pfam" id="PF02551"/>
    </source>
</evidence>
<evidence type="ECO:0000256" key="5">
    <source>
        <dbReference type="ARBA" id="ARBA00050943"/>
    </source>
</evidence>
<dbReference type="RefSeq" id="WP_078701203.1">
    <property type="nucleotide sequence ID" value="NZ_LT796768.1"/>
</dbReference>
<dbReference type="Proteomes" id="UP000191040">
    <property type="component" value="Chromosome I"/>
</dbReference>
<organism evidence="10 11">
    <name type="scientific">Aeromicrobium choanae</name>
    <dbReference type="NCBI Taxonomy" id="1736691"/>
    <lineage>
        <taxon>Bacteria</taxon>
        <taxon>Bacillati</taxon>
        <taxon>Actinomycetota</taxon>
        <taxon>Actinomycetes</taxon>
        <taxon>Propionibacteriales</taxon>
        <taxon>Nocardioidaceae</taxon>
        <taxon>Aeromicrobium</taxon>
    </lineage>
</organism>
<evidence type="ECO:0000256" key="2">
    <source>
        <dbReference type="ARBA" id="ARBA00011881"/>
    </source>
</evidence>
<evidence type="ECO:0000256" key="3">
    <source>
        <dbReference type="ARBA" id="ARBA00022801"/>
    </source>
</evidence>
<dbReference type="GO" id="GO:0006637">
    <property type="term" value="P:acyl-CoA metabolic process"/>
    <property type="evidence" value="ECO:0007669"/>
    <property type="project" value="InterPro"/>
</dbReference>
<protein>
    <recommendedName>
        <fullName evidence="6">Acyl-CoA thioesterase 2</fullName>
    </recommendedName>
    <alternativeName>
        <fullName evidence="7">Thioesterase II</fullName>
    </alternativeName>
</protein>
<dbReference type="SUPFAM" id="SSF54637">
    <property type="entry name" value="Thioesterase/thiol ester dehydrase-isomerase"/>
    <property type="match status" value="2"/>
</dbReference>
<dbReference type="AlphaFoldDB" id="A0A1T4YMA1"/>
<evidence type="ECO:0000313" key="11">
    <source>
        <dbReference type="Proteomes" id="UP000191040"/>
    </source>
</evidence>
<dbReference type="CDD" id="cd03445">
    <property type="entry name" value="Thioesterase_II_repeat2"/>
    <property type="match status" value="1"/>
</dbReference>
<evidence type="ECO:0000256" key="1">
    <source>
        <dbReference type="ARBA" id="ARBA00006538"/>
    </source>
</evidence>
<dbReference type="GO" id="GO:0047617">
    <property type="term" value="F:fatty acyl-CoA hydrolase activity"/>
    <property type="evidence" value="ECO:0007669"/>
    <property type="project" value="UniProtKB-EC"/>
</dbReference>
<dbReference type="InterPro" id="IPR029069">
    <property type="entry name" value="HotDog_dom_sf"/>
</dbReference>
<evidence type="ECO:0000259" key="9">
    <source>
        <dbReference type="Pfam" id="PF13622"/>
    </source>
</evidence>
<keyword evidence="3" id="KW-0378">Hydrolase</keyword>
<feature type="domain" description="Acyl-CoA thioesterase 2 C-terminal" evidence="8">
    <location>
        <begin position="179"/>
        <end position="282"/>
    </location>
</feature>
<comment type="similarity">
    <text evidence="1">Belongs to the C/M/P thioester hydrolase family.</text>
</comment>
<keyword evidence="4" id="KW-0443">Lipid metabolism</keyword>
<dbReference type="PANTHER" id="PTHR11066">
    <property type="entry name" value="ACYL-COA THIOESTERASE"/>
    <property type="match status" value="1"/>
</dbReference>
<dbReference type="Pfam" id="PF13622">
    <property type="entry name" value="4HBT_3"/>
    <property type="match status" value="1"/>
</dbReference>
<dbReference type="EMBL" id="LT796768">
    <property type="protein sequence ID" value="SKB02886.1"/>
    <property type="molecule type" value="Genomic_DNA"/>
</dbReference>
<name>A0A1T4YMA1_9ACTN</name>